<dbReference type="AlphaFoldDB" id="A0AA36BTF5"/>
<gene>
    <name evidence="2" type="ORF">OCTVUL_1B022314</name>
</gene>
<organism evidence="2 3">
    <name type="scientific">Octopus vulgaris</name>
    <name type="common">Common octopus</name>
    <dbReference type="NCBI Taxonomy" id="6645"/>
    <lineage>
        <taxon>Eukaryota</taxon>
        <taxon>Metazoa</taxon>
        <taxon>Spiralia</taxon>
        <taxon>Lophotrochozoa</taxon>
        <taxon>Mollusca</taxon>
        <taxon>Cephalopoda</taxon>
        <taxon>Coleoidea</taxon>
        <taxon>Octopodiformes</taxon>
        <taxon>Octopoda</taxon>
        <taxon>Incirrata</taxon>
        <taxon>Octopodidae</taxon>
        <taxon>Octopus</taxon>
    </lineage>
</organism>
<dbReference type="Pfam" id="PF25556">
    <property type="entry name" value="SET_TTL"/>
    <property type="match status" value="1"/>
</dbReference>
<reference evidence="2" key="1">
    <citation type="submission" date="2023-08" db="EMBL/GenBank/DDBJ databases">
        <authorList>
            <person name="Alioto T."/>
            <person name="Alioto T."/>
            <person name="Gomez Garrido J."/>
        </authorList>
    </citation>
    <scope>NUCLEOTIDE SEQUENCE</scope>
</reference>
<feature type="domain" description="Tubulin--tyrosine ligase-like protein 12 SET-like" evidence="1">
    <location>
        <begin position="73"/>
        <end position="233"/>
    </location>
</feature>
<dbReference type="GO" id="GO:0016874">
    <property type="term" value="F:ligase activity"/>
    <property type="evidence" value="ECO:0007669"/>
    <property type="project" value="UniProtKB-KW"/>
</dbReference>
<dbReference type="PANTHER" id="PTHR46088">
    <property type="entry name" value="TUBULIN--TYROSINE LIGASE-LIKE PROTEIN 12"/>
    <property type="match status" value="1"/>
</dbReference>
<dbReference type="Pfam" id="PF03133">
    <property type="entry name" value="TTL"/>
    <property type="match status" value="1"/>
</dbReference>
<sequence>MSKLISSDNIDFDSFKRLHGPQLQTVPKRFWETLFNKLRGQVFDAGEMFTILLIDYDEEEEKDEEDNRPLWKVVTLSDMAADDGKHIYLIDHAWTYDVRNAEKHLKQIPSLVDRMASLMNIPVDEKSSDEIIQEILNKMWLYNQVYSFGHERKGSDEAMPLWYVMDEFGSRIQHSDDPSFAIAPFYYALDQLCYSVMFPLKDLQAKDEVSRNYLQKRYSDVEHSARLIPWQYSDLTDIDYIPKEPSDAYFYECRSKFTLPDEDEEPFVMNKDILKVYMDYDTMDGHLTDPRFVVVDDRDSADILFVKENLKNFKNLHQFVNQFPNECLVTVKDLLAVTGRRSELDRQNEDTLEYGPSWLPVTYNLNTELPQFVSYFQHRKKRSLANMLKIHC</sequence>
<dbReference type="PANTHER" id="PTHR46088:SF1">
    <property type="entry name" value="TUBULIN--TYROSINE LIGASE-LIKE PROTEIN 12"/>
    <property type="match status" value="1"/>
</dbReference>
<dbReference type="InterPro" id="IPR004344">
    <property type="entry name" value="TTL/TTLL_fam"/>
</dbReference>
<keyword evidence="3" id="KW-1185">Reference proteome</keyword>
<dbReference type="Proteomes" id="UP001162480">
    <property type="component" value="Chromosome 24"/>
</dbReference>
<evidence type="ECO:0000313" key="2">
    <source>
        <dbReference type="EMBL" id="CAI9739933.1"/>
    </source>
</evidence>
<dbReference type="GO" id="GO:0005737">
    <property type="term" value="C:cytoplasm"/>
    <property type="evidence" value="ECO:0007669"/>
    <property type="project" value="TreeGrafter"/>
</dbReference>
<accession>A0AA36BTF5</accession>
<dbReference type="EMBL" id="OX597837">
    <property type="protein sequence ID" value="CAI9739933.1"/>
    <property type="molecule type" value="Genomic_DNA"/>
</dbReference>
<dbReference type="InterPro" id="IPR027749">
    <property type="entry name" value="TTLL12"/>
</dbReference>
<name>A0AA36BTF5_OCTVU</name>
<dbReference type="InterPro" id="IPR057954">
    <property type="entry name" value="SET_TTL12"/>
</dbReference>
<protein>
    <submittedName>
        <fullName evidence="2">Tubulin--tyrosine ligase 12</fullName>
    </submittedName>
</protein>
<keyword evidence="2" id="KW-0436">Ligase</keyword>
<evidence type="ECO:0000313" key="3">
    <source>
        <dbReference type="Proteomes" id="UP001162480"/>
    </source>
</evidence>
<evidence type="ECO:0000259" key="1">
    <source>
        <dbReference type="Pfam" id="PF25556"/>
    </source>
</evidence>
<proteinExistence type="predicted"/>